<gene>
    <name evidence="1" type="ORF">L915_07839</name>
    <name evidence="2" type="ORF">L916_07769</name>
    <name evidence="3" type="ORF">L917_07653</name>
</gene>
<evidence type="ECO:0000313" key="3">
    <source>
        <dbReference type="EMBL" id="ETL94354.1"/>
    </source>
</evidence>
<dbReference type="Proteomes" id="UP000054423">
    <property type="component" value="Unassembled WGS sequence"/>
</dbReference>
<reference evidence="1" key="2">
    <citation type="submission" date="2013-11" db="EMBL/GenBank/DDBJ databases">
        <title>The Genome Sequence of Phytophthora parasitica CJ02B3.</title>
        <authorList>
            <consortium name="The Broad Institute Genomics Platform"/>
            <person name="Russ C."/>
            <person name="Tyler B."/>
            <person name="Panabieres F."/>
            <person name="Shan W."/>
            <person name="Tripathy S."/>
            <person name="Grunwald N."/>
            <person name="Machado M."/>
            <person name="Johnson C.S."/>
            <person name="Arredondo F."/>
            <person name="Hong C."/>
            <person name="Coffey M."/>
            <person name="Young S.K."/>
            <person name="Zeng Q."/>
            <person name="Gargeya S."/>
            <person name="Fitzgerald M."/>
            <person name="Abouelleil A."/>
            <person name="Alvarado L."/>
            <person name="Chapman S.B."/>
            <person name="Gainer-Dewar J."/>
            <person name="Goldberg J."/>
            <person name="Griggs A."/>
            <person name="Gujja S."/>
            <person name="Hansen M."/>
            <person name="Howarth C."/>
            <person name="Imamovic A."/>
            <person name="Ireland A."/>
            <person name="Larimer J."/>
            <person name="McCowan C."/>
            <person name="Murphy C."/>
            <person name="Pearson M."/>
            <person name="Poon T.W."/>
            <person name="Priest M."/>
            <person name="Roberts A."/>
            <person name="Saif S."/>
            <person name="Shea T."/>
            <person name="Sykes S."/>
            <person name="Wortman J."/>
            <person name="Nusbaum C."/>
            <person name="Birren B."/>
        </authorList>
    </citation>
    <scope>NUCLEOTIDE SEQUENCE [LARGE SCALE GENOMIC DNA]</scope>
    <source>
        <strain evidence="1">CJ02B3</strain>
    </source>
</reference>
<dbReference type="EMBL" id="KI672683">
    <property type="protein sequence ID" value="ETL41215.1"/>
    <property type="molecule type" value="Genomic_DNA"/>
</dbReference>
<dbReference type="EMBL" id="KI679405">
    <property type="protein sequence ID" value="ETL94354.1"/>
    <property type="molecule type" value="Genomic_DNA"/>
</dbReference>
<evidence type="ECO:0000313" key="2">
    <source>
        <dbReference type="EMBL" id="ETL41215.1"/>
    </source>
</evidence>
<dbReference type="Proteomes" id="UP000053864">
    <property type="component" value="Unassembled WGS sequence"/>
</dbReference>
<accession>W2GZU4</accession>
<evidence type="ECO:0000313" key="4">
    <source>
        <dbReference type="Proteomes" id="UP000053864"/>
    </source>
</evidence>
<dbReference type="Proteomes" id="UP000053236">
    <property type="component" value="Unassembled WGS sequence"/>
</dbReference>
<evidence type="ECO:0008006" key="5">
    <source>
        <dbReference type="Google" id="ProtNLM"/>
    </source>
</evidence>
<evidence type="ECO:0000313" key="1">
    <source>
        <dbReference type="EMBL" id="ETK87796.1"/>
    </source>
</evidence>
<proteinExistence type="predicted"/>
<organism evidence="1">
    <name type="scientific">Phytophthora nicotianae</name>
    <name type="common">Potato buckeye rot agent</name>
    <name type="synonym">Phytophthora parasitica</name>
    <dbReference type="NCBI Taxonomy" id="4792"/>
    <lineage>
        <taxon>Eukaryota</taxon>
        <taxon>Sar</taxon>
        <taxon>Stramenopiles</taxon>
        <taxon>Oomycota</taxon>
        <taxon>Peronosporomycetes</taxon>
        <taxon>Peronosporales</taxon>
        <taxon>Peronosporaceae</taxon>
        <taxon>Phytophthora</taxon>
    </lineage>
</organism>
<dbReference type="OrthoDB" id="122907at2759"/>
<protein>
    <recommendedName>
        <fullName evidence="5">DDE-1 domain-containing protein</fullName>
    </recommendedName>
</protein>
<dbReference type="EMBL" id="KI686061">
    <property type="protein sequence ID" value="ETK87796.1"/>
    <property type="molecule type" value="Genomic_DNA"/>
</dbReference>
<sequence length="94" mass="10978">MVDWRMKKYWFVGSVEVQLTNQSGQLMWNTVIYEIAEVCRMLLLDSLKVHRMASIREMLETECSTQAQDIPLGVSAFSQLMDVSVMRTFKKKIK</sequence>
<dbReference type="VEuPathDB" id="FungiDB:PPTG_22810"/>
<reference evidence="2 4" key="3">
    <citation type="submission" date="2013-11" db="EMBL/GenBank/DDBJ databases">
        <title>The Genome Sequence of Phytophthora parasitica CJ05E6.</title>
        <authorList>
            <consortium name="The Broad Institute Genomics Platform"/>
            <person name="Russ C."/>
            <person name="Tyler B."/>
            <person name="Panabieres F."/>
            <person name="Shan W."/>
            <person name="Tripathy S."/>
            <person name="Grunwald N."/>
            <person name="Machado M."/>
            <person name="Johnson C.S."/>
            <person name="Arredondo F."/>
            <person name="Hong C."/>
            <person name="Coffey M."/>
            <person name="Young S.K."/>
            <person name="Zeng Q."/>
            <person name="Gargeya S."/>
            <person name="Fitzgerald M."/>
            <person name="Abouelleil A."/>
            <person name="Alvarado L."/>
            <person name="Chapman S.B."/>
            <person name="Gainer-Dewar J."/>
            <person name="Goldberg J."/>
            <person name="Griggs A."/>
            <person name="Gujja S."/>
            <person name="Hansen M."/>
            <person name="Howarth C."/>
            <person name="Imamovic A."/>
            <person name="Ireland A."/>
            <person name="Larimer J."/>
            <person name="McCowan C."/>
            <person name="Murphy C."/>
            <person name="Pearson M."/>
            <person name="Poon T.W."/>
            <person name="Priest M."/>
            <person name="Roberts A."/>
            <person name="Saif S."/>
            <person name="Shea T."/>
            <person name="Sykes S."/>
            <person name="Wortman J."/>
            <person name="Nusbaum C."/>
            <person name="Birren B."/>
        </authorList>
    </citation>
    <scope>NUCLEOTIDE SEQUENCE [LARGE SCALE GENOMIC DNA]</scope>
    <source>
        <strain evidence="2 4">CJ05E6</strain>
    </source>
</reference>
<reference evidence="3" key="1">
    <citation type="submission" date="2013-11" db="EMBL/GenBank/DDBJ databases">
        <title>The Genome Sequence of Phytophthora parasitica CHvinca01.</title>
        <authorList>
            <consortium name="The Broad Institute Genomics Platform"/>
            <person name="Russ C."/>
            <person name="Tyler B."/>
            <person name="Panabieres F."/>
            <person name="Shan W."/>
            <person name="Tripathy S."/>
            <person name="Grunwald N."/>
            <person name="Machado M."/>
            <person name="Johnson C.S."/>
            <person name="Arredondo F."/>
            <person name="Hong C."/>
            <person name="Coffey M."/>
            <person name="Young S.K."/>
            <person name="Zeng Q."/>
            <person name="Gargeya S."/>
            <person name="Fitzgerald M."/>
            <person name="Abouelleil A."/>
            <person name="Alvarado L."/>
            <person name="Chapman S.B."/>
            <person name="Gainer-Dewar J."/>
            <person name="Goldberg J."/>
            <person name="Griggs A."/>
            <person name="Gujja S."/>
            <person name="Hansen M."/>
            <person name="Howarth C."/>
            <person name="Imamovic A."/>
            <person name="Ireland A."/>
            <person name="Larimer J."/>
            <person name="McCowan C."/>
            <person name="Murphy C."/>
            <person name="Pearson M."/>
            <person name="Poon T.W."/>
            <person name="Priest M."/>
            <person name="Roberts A."/>
            <person name="Saif S."/>
            <person name="Shea T."/>
            <person name="Sykes S."/>
            <person name="Wortman J."/>
            <person name="Nusbaum C."/>
            <person name="Birren B."/>
        </authorList>
    </citation>
    <scope>NUCLEOTIDE SEQUENCE [LARGE SCALE GENOMIC DNA]</scope>
    <source>
        <strain evidence="3">CHvinca01</strain>
    </source>
</reference>
<name>W2GZU4_PHYNI</name>
<dbReference type="AlphaFoldDB" id="W2GZU4"/>